<reference evidence="2 3" key="1">
    <citation type="journal article" date="2017" name="Int. J. Parasitol.">
        <title>The genome of the protozoan parasite Cystoisospora suis and a reverse vaccinology approach to identify vaccine candidates.</title>
        <authorList>
            <person name="Palmieri N."/>
            <person name="Shrestha A."/>
            <person name="Ruttkowski B."/>
            <person name="Beck T."/>
            <person name="Vogl C."/>
            <person name="Tomley F."/>
            <person name="Blake D.P."/>
            <person name="Joachim A."/>
        </authorList>
    </citation>
    <scope>NUCLEOTIDE SEQUENCE [LARGE SCALE GENOMIC DNA]</scope>
    <source>
        <strain evidence="2 3">Wien I</strain>
    </source>
</reference>
<dbReference type="RefSeq" id="XP_067918798.1">
    <property type="nucleotide sequence ID" value="XM_068069225.1"/>
</dbReference>
<evidence type="ECO:0000313" key="3">
    <source>
        <dbReference type="Proteomes" id="UP000221165"/>
    </source>
</evidence>
<dbReference type="VEuPathDB" id="ToxoDB:CSUI_009106"/>
<evidence type="ECO:0008006" key="4">
    <source>
        <dbReference type="Google" id="ProtNLM"/>
    </source>
</evidence>
<keyword evidence="1" id="KW-0472">Membrane</keyword>
<keyword evidence="3" id="KW-1185">Reference proteome</keyword>
<protein>
    <recommendedName>
        <fullName evidence="4">Transmembrane protein</fullName>
    </recommendedName>
</protein>
<keyword evidence="1" id="KW-1133">Transmembrane helix</keyword>
<accession>A0A2C6KL05</accession>
<feature type="non-terminal residue" evidence="2">
    <location>
        <position position="1"/>
    </location>
</feature>
<name>A0A2C6KL05_9APIC</name>
<feature type="transmembrane region" description="Helical" evidence="1">
    <location>
        <begin position="31"/>
        <end position="48"/>
    </location>
</feature>
<evidence type="ECO:0000313" key="2">
    <source>
        <dbReference type="EMBL" id="PHJ17073.1"/>
    </source>
</evidence>
<gene>
    <name evidence="2" type="ORF">CSUI_009106</name>
</gene>
<keyword evidence="1" id="KW-0812">Transmembrane</keyword>
<evidence type="ECO:0000256" key="1">
    <source>
        <dbReference type="SAM" id="Phobius"/>
    </source>
</evidence>
<sequence>RSFVISHLFCIFLQSSLYLLSQRCFFLSFSLFLSHSFFLILSFSFFLCSTQIGRCTSLSHLLHIHFTIHIEVHTTHLFLSLSRCTSGLGGCSSFHFLLAYMYGCMHA</sequence>
<dbReference type="GeneID" id="94432436"/>
<proteinExistence type="predicted"/>
<dbReference type="Proteomes" id="UP000221165">
    <property type="component" value="Unassembled WGS sequence"/>
</dbReference>
<organism evidence="2 3">
    <name type="scientific">Cystoisospora suis</name>
    <dbReference type="NCBI Taxonomy" id="483139"/>
    <lineage>
        <taxon>Eukaryota</taxon>
        <taxon>Sar</taxon>
        <taxon>Alveolata</taxon>
        <taxon>Apicomplexa</taxon>
        <taxon>Conoidasida</taxon>
        <taxon>Coccidia</taxon>
        <taxon>Eucoccidiorida</taxon>
        <taxon>Eimeriorina</taxon>
        <taxon>Sarcocystidae</taxon>
        <taxon>Cystoisospora</taxon>
    </lineage>
</organism>
<comment type="caution">
    <text evidence="2">The sequence shown here is derived from an EMBL/GenBank/DDBJ whole genome shotgun (WGS) entry which is preliminary data.</text>
</comment>
<dbReference type="AlphaFoldDB" id="A0A2C6KL05"/>
<dbReference type="EMBL" id="MIGC01005292">
    <property type="protein sequence ID" value="PHJ17073.1"/>
    <property type="molecule type" value="Genomic_DNA"/>
</dbReference>